<comment type="caution">
    <text evidence="3">The sequence shown here is derived from an EMBL/GenBank/DDBJ whole genome shotgun (WGS) entry which is preliminary data.</text>
</comment>
<dbReference type="InterPro" id="IPR004875">
    <property type="entry name" value="DDE_SF_endonuclease_dom"/>
</dbReference>
<name>A0A8X6VYI3_TRICX</name>
<organism evidence="3 4">
    <name type="scientific">Trichonephila clavipes</name>
    <name type="common">Golden silk orbweaver</name>
    <name type="synonym">Nephila clavipes</name>
    <dbReference type="NCBI Taxonomy" id="2585209"/>
    <lineage>
        <taxon>Eukaryota</taxon>
        <taxon>Metazoa</taxon>
        <taxon>Ecdysozoa</taxon>
        <taxon>Arthropoda</taxon>
        <taxon>Chelicerata</taxon>
        <taxon>Arachnida</taxon>
        <taxon>Araneae</taxon>
        <taxon>Araneomorphae</taxon>
        <taxon>Entelegynae</taxon>
        <taxon>Araneoidea</taxon>
        <taxon>Nephilidae</taxon>
        <taxon>Trichonephila</taxon>
    </lineage>
</organism>
<dbReference type="GO" id="GO:0003676">
    <property type="term" value="F:nucleic acid binding"/>
    <property type="evidence" value="ECO:0007669"/>
    <property type="project" value="InterPro"/>
</dbReference>
<sequence length="371" mass="42766">METLAENIIVIEDDLILFEEADEEGPFEEVEDSGLQSDDEYHPDEKARQSNQQVTTRNLQQWALAAASQFPDLEFKASEAWVKIFKRKHRIRQRKITKFVSERETATMEETHAAAEKFRLHTRALIPNYDKDFVLNTDQTGCQYQSTYNRTLAEQGSKVVLVKRKDMCVNKVTHSYTAQYVMTLSGKLLPTVFICLQEANGNFGPRVQKSVDEYAKIYTNVAITSSKSGKLTTALYKDFLIDVMKPYVKEEKFLFLIDSWGGQTNPVLYDEIFTDKGIPTCTIKVIPPKCTPLVQPCDVYFYRQVKNFIKRLQNCAYNIEQDREISSREDCIKIQSLVHHQLSAPICCCMLKYAWFAAKLCDDRTSFMNVI</sequence>
<keyword evidence="4" id="KW-1185">Reference proteome</keyword>
<evidence type="ECO:0000256" key="1">
    <source>
        <dbReference type="SAM" id="MobiDB-lite"/>
    </source>
</evidence>
<evidence type="ECO:0000259" key="2">
    <source>
        <dbReference type="Pfam" id="PF03184"/>
    </source>
</evidence>
<reference evidence="3" key="1">
    <citation type="submission" date="2020-08" db="EMBL/GenBank/DDBJ databases">
        <title>Multicomponent nature underlies the extraordinary mechanical properties of spider dragline silk.</title>
        <authorList>
            <person name="Kono N."/>
            <person name="Nakamura H."/>
            <person name="Mori M."/>
            <person name="Yoshida Y."/>
            <person name="Ohtoshi R."/>
            <person name="Malay A.D."/>
            <person name="Moran D.A.P."/>
            <person name="Tomita M."/>
            <person name="Numata K."/>
            <person name="Arakawa K."/>
        </authorList>
    </citation>
    <scope>NUCLEOTIDE SEQUENCE</scope>
</reference>
<protein>
    <submittedName>
        <fullName evidence="3">HTH CENPB-type domain-containing protein</fullName>
    </submittedName>
</protein>
<dbReference type="Pfam" id="PF03184">
    <property type="entry name" value="DDE_1"/>
    <property type="match status" value="1"/>
</dbReference>
<dbReference type="Proteomes" id="UP000887159">
    <property type="component" value="Unassembled WGS sequence"/>
</dbReference>
<proteinExistence type="predicted"/>
<evidence type="ECO:0000313" key="3">
    <source>
        <dbReference type="EMBL" id="GFY24726.1"/>
    </source>
</evidence>
<gene>
    <name evidence="3" type="primary">AVEN_134712_1</name>
    <name evidence="3" type="ORF">TNCV_1017721</name>
</gene>
<dbReference type="EMBL" id="BMAU01021369">
    <property type="protein sequence ID" value="GFY24726.1"/>
    <property type="molecule type" value="Genomic_DNA"/>
</dbReference>
<feature type="region of interest" description="Disordered" evidence="1">
    <location>
        <begin position="26"/>
        <end position="53"/>
    </location>
</feature>
<feature type="compositionally biased region" description="Basic and acidic residues" evidence="1">
    <location>
        <begin position="39"/>
        <end position="48"/>
    </location>
</feature>
<dbReference type="AlphaFoldDB" id="A0A8X6VYI3"/>
<accession>A0A8X6VYI3</accession>
<evidence type="ECO:0000313" key="4">
    <source>
        <dbReference type="Proteomes" id="UP000887159"/>
    </source>
</evidence>
<feature type="domain" description="DDE-1" evidence="2">
    <location>
        <begin position="205"/>
        <end position="335"/>
    </location>
</feature>
<feature type="compositionally biased region" description="Acidic residues" evidence="1">
    <location>
        <begin position="26"/>
        <end position="38"/>
    </location>
</feature>